<feature type="chain" id="PRO_5046900281" evidence="1">
    <location>
        <begin position="23"/>
        <end position="192"/>
    </location>
</feature>
<protein>
    <submittedName>
        <fullName evidence="2">LGFP repeat-containing protein</fullName>
    </submittedName>
</protein>
<gene>
    <name evidence="2" type="ORF">LX12_000921</name>
</gene>
<evidence type="ECO:0000313" key="2">
    <source>
        <dbReference type="EMBL" id="MCP2159742.1"/>
    </source>
</evidence>
<feature type="signal peptide" evidence="1">
    <location>
        <begin position="1"/>
        <end position="22"/>
    </location>
</feature>
<dbReference type="Proteomes" id="UP001205740">
    <property type="component" value="Unassembled WGS sequence"/>
</dbReference>
<name>A0ABT1H1S0_9NOCA</name>
<evidence type="ECO:0000313" key="3">
    <source>
        <dbReference type="Proteomes" id="UP001205740"/>
    </source>
</evidence>
<keyword evidence="1" id="KW-0732">Signal</keyword>
<reference evidence="2 3" key="1">
    <citation type="submission" date="2022-06" db="EMBL/GenBank/DDBJ databases">
        <title>Genomic Encyclopedia of Archaeal and Bacterial Type Strains, Phase II (KMG-II): from individual species to whole genera.</title>
        <authorList>
            <person name="Goeker M."/>
        </authorList>
    </citation>
    <scope>NUCLEOTIDE SEQUENCE [LARGE SCALE GENOMIC DNA]</scope>
    <source>
        <strain evidence="2 3">DSM 45037</strain>
    </source>
</reference>
<dbReference type="EMBL" id="JAMTCG010000002">
    <property type="protein sequence ID" value="MCP2159742.1"/>
    <property type="molecule type" value="Genomic_DNA"/>
</dbReference>
<dbReference type="InterPro" id="IPR013207">
    <property type="entry name" value="LGFP"/>
</dbReference>
<proteinExistence type="predicted"/>
<keyword evidence="3" id="KW-1185">Reference proteome</keyword>
<organism evidence="2 3">
    <name type="scientific">Williamsia serinedens</name>
    <dbReference type="NCBI Taxonomy" id="391736"/>
    <lineage>
        <taxon>Bacteria</taxon>
        <taxon>Bacillati</taxon>
        <taxon>Actinomycetota</taxon>
        <taxon>Actinomycetes</taxon>
        <taxon>Mycobacteriales</taxon>
        <taxon>Nocardiaceae</taxon>
        <taxon>Williamsia</taxon>
    </lineage>
</organism>
<accession>A0ABT1H1S0</accession>
<sequence length="192" mass="20672">MRIKERLTAAVVAAMAVAVVGAGQTAVASADETYGEFTVGGRILDAYKATGGQEKWGAPTSNERPAAAYGRFQTFEKDTAFYWKASVSGGVAHQIGGAIRVKWGTRNWERGPLGWPTTDELDANGKGRKQFFQGGNIYYGATTGTHVVWGEILNRWVVRGGPGGPLGLPTGDEFRIGNRFGQNFRGGQVFWP</sequence>
<comment type="caution">
    <text evidence="2">The sequence shown here is derived from an EMBL/GenBank/DDBJ whole genome shotgun (WGS) entry which is preliminary data.</text>
</comment>
<dbReference type="RefSeq" id="WP_253653352.1">
    <property type="nucleotide sequence ID" value="NZ_BAAAOE010000001.1"/>
</dbReference>
<evidence type="ECO:0000256" key="1">
    <source>
        <dbReference type="SAM" id="SignalP"/>
    </source>
</evidence>
<dbReference type="Pfam" id="PF08310">
    <property type="entry name" value="LGFP"/>
    <property type="match status" value="2"/>
</dbReference>